<accession>A0A7J7HHX5</accession>
<reference evidence="2 3" key="2">
    <citation type="submission" date="2020-07" db="EMBL/GenBank/DDBJ databases">
        <title>Genome assembly of wild tea tree DASZ reveals pedigree and selection history of tea varieties.</title>
        <authorList>
            <person name="Zhang W."/>
        </authorList>
    </citation>
    <scope>NUCLEOTIDE SEQUENCE [LARGE SCALE GENOMIC DNA]</scope>
    <source>
        <strain evidence="3">cv. G240</strain>
        <tissue evidence="2">Leaf</tissue>
    </source>
</reference>
<dbReference type="InterPro" id="IPR032675">
    <property type="entry name" value="LRR_dom_sf"/>
</dbReference>
<organism evidence="2 3">
    <name type="scientific">Camellia sinensis</name>
    <name type="common">Tea plant</name>
    <name type="synonym">Thea sinensis</name>
    <dbReference type="NCBI Taxonomy" id="4442"/>
    <lineage>
        <taxon>Eukaryota</taxon>
        <taxon>Viridiplantae</taxon>
        <taxon>Streptophyta</taxon>
        <taxon>Embryophyta</taxon>
        <taxon>Tracheophyta</taxon>
        <taxon>Spermatophyta</taxon>
        <taxon>Magnoliopsida</taxon>
        <taxon>eudicotyledons</taxon>
        <taxon>Gunneridae</taxon>
        <taxon>Pentapetalae</taxon>
        <taxon>asterids</taxon>
        <taxon>Ericales</taxon>
        <taxon>Theaceae</taxon>
        <taxon>Camellia</taxon>
    </lineage>
</organism>
<dbReference type="Proteomes" id="UP000593564">
    <property type="component" value="Unassembled WGS sequence"/>
</dbReference>
<dbReference type="Gene3D" id="1.20.1280.50">
    <property type="match status" value="1"/>
</dbReference>
<comment type="caution">
    <text evidence="2">The sequence shown here is derived from an EMBL/GenBank/DDBJ whole genome shotgun (WGS) entry which is preliminary data.</text>
</comment>
<evidence type="ECO:0000259" key="1">
    <source>
        <dbReference type="Pfam" id="PF12937"/>
    </source>
</evidence>
<dbReference type="InterPro" id="IPR036047">
    <property type="entry name" value="F-box-like_dom_sf"/>
</dbReference>
<keyword evidence="3" id="KW-1185">Reference proteome</keyword>
<dbReference type="Gene3D" id="3.80.10.10">
    <property type="entry name" value="Ribonuclease Inhibitor"/>
    <property type="match status" value="1"/>
</dbReference>
<gene>
    <name evidence="2" type="ORF">HYC85_010456</name>
</gene>
<dbReference type="FunFam" id="1.20.1280.50:FF:000022">
    <property type="entry name" value="F-box protein FBW2"/>
    <property type="match status" value="1"/>
</dbReference>
<dbReference type="AlphaFoldDB" id="A0A7J7HHX5"/>
<dbReference type="PANTHER" id="PTHR38926:SF81">
    <property type="entry name" value="F-BOX DOMAIN-CONTAINING PROTEIN"/>
    <property type="match status" value="1"/>
</dbReference>
<sequence>MGSNKKKAGCGGGEEGRWEGLNPEVLAQIFVRIEAEERVKTVGLVCRSWLEAVAGPYCWTDIDIEQWCRRSNRPLHLVDSAVRKLVRRSKCTFTRVSACKLGDSAFSFIANWFDLMTVLDLHLLGSIARYLKVLQIPMSEVTDKMVEKHAGSLVNITVLDISYCLKITCKGLTYFGKKCKSLIHLKRNMPPPEWENPTQVVTFKIDDSEAMIIADSMTGLCHLQLGFGRFGDHGLDAILTKCKELTHLDIQGCWNVEMEGELKDKCERLAVFNGPWLHDYEYEGILETDGSGADTSDQSSSSDSDYVSKFVSVFLSLQPFNQLQQ</sequence>
<name>A0A7J7HHX5_CAMSI</name>
<dbReference type="InterPro" id="IPR001810">
    <property type="entry name" value="F-box_dom"/>
</dbReference>
<dbReference type="Pfam" id="PF12937">
    <property type="entry name" value="F-box-like"/>
    <property type="match status" value="1"/>
</dbReference>
<reference evidence="3" key="1">
    <citation type="journal article" date="2020" name="Nat. Commun.">
        <title>Genome assembly of wild tea tree DASZ reveals pedigree and selection history of tea varieties.</title>
        <authorList>
            <person name="Zhang W."/>
            <person name="Zhang Y."/>
            <person name="Qiu H."/>
            <person name="Guo Y."/>
            <person name="Wan H."/>
            <person name="Zhang X."/>
            <person name="Scossa F."/>
            <person name="Alseekh S."/>
            <person name="Zhang Q."/>
            <person name="Wang P."/>
            <person name="Xu L."/>
            <person name="Schmidt M.H."/>
            <person name="Jia X."/>
            <person name="Li D."/>
            <person name="Zhu A."/>
            <person name="Guo F."/>
            <person name="Chen W."/>
            <person name="Ni D."/>
            <person name="Usadel B."/>
            <person name="Fernie A.R."/>
            <person name="Wen W."/>
        </authorList>
    </citation>
    <scope>NUCLEOTIDE SEQUENCE [LARGE SCALE GENOMIC DNA]</scope>
    <source>
        <strain evidence="3">cv. G240</strain>
    </source>
</reference>
<protein>
    <recommendedName>
        <fullName evidence="1">F-box domain-containing protein</fullName>
    </recommendedName>
</protein>
<dbReference type="SUPFAM" id="SSF81383">
    <property type="entry name" value="F-box domain"/>
    <property type="match status" value="1"/>
</dbReference>
<evidence type="ECO:0000313" key="3">
    <source>
        <dbReference type="Proteomes" id="UP000593564"/>
    </source>
</evidence>
<feature type="domain" description="F-box" evidence="1">
    <location>
        <begin position="23"/>
        <end position="64"/>
    </location>
</feature>
<evidence type="ECO:0000313" key="2">
    <source>
        <dbReference type="EMBL" id="KAF5952512.1"/>
    </source>
</evidence>
<dbReference type="PANTHER" id="PTHR38926">
    <property type="entry name" value="F-BOX DOMAIN CONTAINING PROTEIN, EXPRESSED"/>
    <property type="match status" value="1"/>
</dbReference>
<proteinExistence type="predicted"/>
<dbReference type="SUPFAM" id="SSF52047">
    <property type="entry name" value="RNI-like"/>
    <property type="match status" value="1"/>
</dbReference>
<dbReference type="EMBL" id="JACBKZ010000004">
    <property type="protein sequence ID" value="KAF5952512.1"/>
    <property type="molecule type" value="Genomic_DNA"/>
</dbReference>